<protein>
    <submittedName>
        <fullName evidence="1">Uncharacterized protein</fullName>
    </submittedName>
</protein>
<dbReference type="EMBL" id="LR216287">
    <property type="protein sequence ID" value="VFJ14558.1"/>
    <property type="molecule type" value="Genomic_DNA"/>
</dbReference>
<gene>
    <name evidence="1" type="ORF">NFRAN_2236</name>
</gene>
<proteinExistence type="predicted"/>
<keyword evidence="2" id="KW-1185">Reference proteome</keyword>
<dbReference type="AlphaFoldDB" id="A0A484II36"/>
<dbReference type="Proteomes" id="UP000294299">
    <property type="component" value="Chromosome NFRAN"/>
</dbReference>
<accession>A0A484II36</accession>
<reference evidence="1 2" key="1">
    <citation type="submission" date="2019-02" db="EMBL/GenBank/DDBJ databases">
        <authorList>
            <person name="Lehtovirta-Morley E L."/>
        </authorList>
    </citation>
    <scope>NUCLEOTIDE SEQUENCE [LARGE SCALE GENOMIC DNA]</scope>
    <source>
        <strain evidence="1">NFRAN1</strain>
    </source>
</reference>
<evidence type="ECO:0000313" key="1">
    <source>
        <dbReference type="EMBL" id="VFJ14558.1"/>
    </source>
</evidence>
<sequence length="40" mass="4717">MSSSKLLPVYYLLEKEISELLLSFADKFVVDFKDFKLIFV</sequence>
<organism evidence="1 2">
    <name type="scientific">Candidatus Nitrosocosmicus franklandianus</name>
    <dbReference type="NCBI Taxonomy" id="1798806"/>
    <lineage>
        <taxon>Archaea</taxon>
        <taxon>Nitrososphaerota</taxon>
        <taxon>Nitrososphaeria</taxon>
        <taxon>Nitrososphaerales</taxon>
        <taxon>Nitrososphaeraceae</taxon>
        <taxon>Candidatus Nitrosocosmicus</taxon>
    </lineage>
</organism>
<dbReference type="KEGG" id="nfn:NFRAN_2236"/>
<name>A0A484II36_9ARCH</name>
<evidence type="ECO:0000313" key="2">
    <source>
        <dbReference type="Proteomes" id="UP000294299"/>
    </source>
</evidence>